<dbReference type="PANTHER" id="PTHR46797">
    <property type="entry name" value="HTH-TYPE TRANSCRIPTIONAL REGULATOR"/>
    <property type="match status" value="1"/>
</dbReference>
<dbReference type="CDD" id="cd02209">
    <property type="entry name" value="cupin_XRE_C"/>
    <property type="match status" value="1"/>
</dbReference>
<dbReference type="InterPro" id="IPR011051">
    <property type="entry name" value="RmlC_Cupin_sf"/>
</dbReference>
<dbReference type="STRING" id="1670800.BSQ44_03480"/>
<dbReference type="GO" id="GO:0003677">
    <property type="term" value="F:DNA binding"/>
    <property type="evidence" value="ECO:0007669"/>
    <property type="project" value="UniProtKB-KW"/>
</dbReference>
<dbReference type="CDD" id="cd00093">
    <property type="entry name" value="HTH_XRE"/>
    <property type="match status" value="1"/>
</dbReference>
<dbReference type="AlphaFoldDB" id="A0A1L3SMF5"/>
<dbReference type="InterPro" id="IPR013096">
    <property type="entry name" value="Cupin_2"/>
</dbReference>
<evidence type="ECO:0000313" key="3">
    <source>
        <dbReference type="EMBL" id="APH70550.1"/>
    </source>
</evidence>
<dbReference type="Pfam" id="PF07883">
    <property type="entry name" value="Cupin_2"/>
    <property type="match status" value="1"/>
</dbReference>
<keyword evidence="4" id="KW-1185">Reference proteome</keyword>
<dbReference type="Gene3D" id="2.60.120.10">
    <property type="entry name" value="Jelly Rolls"/>
    <property type="match status" value="1"/>
</dbReference>
<dbReference type="InterPro" id="IPR014710">
    <property type="entry name" value="RmlC-like_jellyroll"/>
</dbReference>
<feature type="domain" description="HTH cro/C1-type" evidence="2">
    <location>
        <begin position="22"/>
        <end position="76"/>
    </location>
</feature>
<dbReference type="EMBL" id="CP018171">
    <property type="protein sequence ID" value="APH70550.1"/>
    <property type="molecule type" value="Genomic_DNA"/>
</dbReference>
<name>A0A1L3SMF5_9HYPH</name>
<dbReference type="SUPFAM" id="SSF47413">
    <property type="entry name" value="lambda repressor-like DNA-binding domains"/>
    <property type="match status" value="1"/>
</dbReference>
<dbReference type="PROSITE" id="PS50943">
    <property type="entry name" value="HTH_CROC1"/>
    <property type="match status" value="1"/>
</dbReference>
<dbReference type="PANTHER" id="PTHR46797:SF20">
    <property type="entry name" value="BLR4304 PROTEIN"/>
    <property type="match status" value="1"/>
</dbReference>
<dbReference type="InterPro" id="IPR010982">
    <property type="entry name" value="Lambda_DNA-bd_dom_sf"/>
</dbReference>
<dbReference type="Gene3D" id="1.10.260.40">
    <property type="entry name" value="lambda repressor-like DNA-binding domains"/>
    <property type="match status" value="1"/>
</dbReference>
<dbReference type="Pfam" id="PF01381">
    <property type="entry name" value="HTH_3"/>
    <property type="match status" value="1"/>
</dbReference>
<sequence length="211" mass="23913">MDQQVSRRTDAADRRVRMGERLRQLRRSRGLTLSDVARLSGLAVSTVSKVERGLMALTYDRFSELADGLGIDLMELFSEHGSRFRPGAVAIAREDEYRLHVTENYSYEMLFPELRGKAMTPMLGTLQPFERMRFDRFVSHAGEEFLIVLEGRVTVHLEDRSPVTLGKGESLYFDSSRGHLYASAGPQDARILVVCIRPREMEQSPDVESTG</sequence>
<dbReference type="InterPro" id="IPR001387">
    <property type="entry name" value="Cro/C1-type_HTH"/>
</dbReference>
<evidence type="ECO:0000256" key="1">
    <source>
        <dbReference type="ARBA" id="ARBA00023125"/>
    </source>
</evidence>
<organism evidence="3 4">
    <name type="scientific">Aquibium oceanicum</name>
    <dbReference type="NCBI Taxonomy" id="1670800"/>
    <lineage>
        <taxon>Bacteria</taxon>
        <taxon>Pseudomonadati</taxon>
        <taxon>Pseudomonadota</taxon>
        <taxon>Alphaproteobacteria</taxon>
        <taxon>Hyphomicrobiales</taxon>
        <taxon>Phyllobacteriaceae</taxon>
        <taxon>Aquibium</taxon>
    </lineage>
</organism>
<gene>
    <name evidence="3" type="ORF">BSQ44_03480</name>
</gene>
<proteinExistence type="predicted"/>
<dbReference type="SUPFAM" id="SSF51182">
    <property type="entry name" value="RmlC-like cupins"/>
    <property type="match status" value="1"/>
</dbReference>
<dbReference type="GO" id="GO:0005829">
    <property type="term" value="C:cytosol"/>
    <property type="evidence" value="ECO:0007669"/>
    <property type="project" value="TreeGrafter"/>
</dbReference>
<evidence type="ECO:0000313" key="4">
    <source>
        <dbReference type="Proteomes" id="UP000182840"/>
    </source>
</evidence>
<accession>A0A1L3SMF5</accession>
<dbReference type="OrthoDB" id="9814751at2"/>
<dbReference type="GO" id="GO:0003700">
    <property type="term" value="F:DNA-binding transcription factor activity"/>
    <property type="evidence" value="ECO:0007669"/>
    <property type="project" value="TreeGrafter"/>
</dbReference>
<dbReference type="InterPro" id="IPR050807">
    <property type="entry name" value="TransReg_Diox_bact_type"/>
</dbReference>
<evidence type="ECO:0000259" key="2">
    <source>
        <dbReference type="PROSITE" id="PS50943"/>
    </source>
</evidence>
<keyword evidence="1" id="KW-0238">DNA-binding</keyword>
<dbReference type="SMART" id="SM00530">
    <property type="entry name" value="HTH_XRE"/>
    <property type="match status" value="1"/>
</dbReference>
<protein>
    <submittedName>
        <fullName evidence="3">XRE family transcriptional regulator</fullName>
    </submittedName>
</protein>
<reference evidence="4" key="1">
    <citation type="submission" date="2016-11" db="EMBL/GenBank/DDBJ databases">
        <title>Mesorhizobium oceanicum sp. nov., isolated from deep seawater in South China Sea.</title>
        <authorList>
            <person name="Fu G.-Y."/>
        </authorList>
    </citation>
    <scope>NUCLEOTIDE SEQUENCE [LARGE SCALE GENOMIC DNA]</scope>
    <source>
        <strain evidence="4">B7</strain>
    </source>
</reference>
<dbReference type="KEGG" id="meso:BSQ44_03480"/>
<dbReference type="Proteomes" id="UP000182840">
    <property type="component" value="Chromosome"/>
</dbReference>